<evidence type="ECO:0000256" key="1">
    <source>
        <dbReference type="SAM" id="MobiDB-lite"/>
    </source>
</evidence>
<evidence type="ECO:0000313" key="4">
    <source>
        <dbReference type="Proteomes" id="UP000037035"/>
    </source>
</evidence>
<feature type="compositionally biased region" description="Polar residues" evidence="1">
    <location>
        <begin position="97"/>
        <end position="112"/>
    </location>
</feature>
<reference evidence="3 4" key="1">
    <citation type="submission" date="2015-08" db="EMBL/GenBank/DDBJ databases">
        <title>Next Generation Sequencing and Analysis of the Genome of Puccinia sorghi L Schw, the Causal Agent of Maize Common Rust.</title>
        <authorList>
            <person name="Rochi L."/>
            <person name="Burguener G."/>
            <person name="Darino M."/>
            <person name="Turjanski A."/>
            <person name="Kreff E."/>
            <person name="Dieguez M.J."/>
            <person name="Sacco F."/>
        </authorList>
    </citation>
    <scope>NUCLEOTIDE SEQUENCE [LARGE SCALE GENOMIC DNA]</scope>
    <source>
        <strain evidence="3 4">RO10H11247</strain>
    </source>
</reference>
<evidence type="ECO:0000313" key="3">
    <source>
        <dbReference type="EMBL" id="KNZ55414.1"/>
    </source>
</evidence>
<gene>
    <name evidence="3" type="ORF">VP01_2689g1</name>
</gene>
<keyword evidence="2" id="KW-1133">Transmembrane helix</keyword>
<comment type="caution">
    <text evidence="3">The sequence shown here is derived from an EMBL/GenBank/DDBJ whole genome shotgun (WGS) entry which is preliminary data.</text>
</comment>
<dbReference type="PANTHER" id="PTHR36050:SF1">
    <property type="entry name" value="O-FUCOSYLTRANSFERASE 30"/>
    <property type="match status" value="1"/>
</dbReference>
<feature type="compositionally biased region" description="Acidic residues" evidence="1">
    <location>
        <begin position="675"/>
        <end position="687"/>
    </location>
</feature>
<dbReference type="Gene3D" id="3.40.50.11350">
    <property type="match status" value="1"/>
</dbReference>
<feature type="region of interest" description="Disordered" evidence="1">
    <location>
        <begin position="92"/>
        <end position="112"/>
    </location>
</feature>
<proteinExistence type="predicted"/>
<organism evidence="3 4">
    <name type="scientific">Puccinia sorghi</name>
    <dbReference type="NCBI Taxonomy" id="27349"/>
    <lineage>
        <taxon>Eukaryota</taxon>
        <taxon>Fungi</taxon>
        <taxon>Dikarya</taxon>
        <taxon>Basidiomycota</taxon>
        <taxon>Pucciniomycotina</taxon>
        <taxon>Pucciniomycetes</taxon>
        <taxon>Pucciniales</taxon>
        <taxon>Pucciniaceae</taxon>
        <taxon>Puccinia</taxon>
    </lineage>
</organism>
<keyword evidence="4" id="KW-1185">Reference proteome</keyword>
<evidence type="ECO:0008006" key="5">
    <source>
        <dbReference type="Google" id="ProtNLM"/>
    </source>
</evidence>
<sequence>MPNHHQSKETPGPEHYSYCSAAPTRWKKRIPRRLLIVITVITSIVVLLYFPPHKVFYTWTAKTTQSAPDSPLVYSSFQFNVKYGSTDWKSDSYIRNGPSTSPSYNSYHRPQSSPQFDNVLDEAKRLSNPSSRVDQAIKLVDTEPRESYSHEEKEAVPIFFDKLIVKEAPKKPYKPLPRLRARPEVQYENVRPSVHYLTRELESTKFLTFLPHSGFHNQRIEIQNAFKLAKLLNRTLILPPFRLGKSLSWDNSTFLSQALERDEKKYERSEYCLKLLSKSNRPLSAHSSISLEECKYDSDWTAVQVDYMLDLKDLYEDVPVIDRTDLREAWLWNTLNLYPGEWLEVQDASRYSYQIYESSTASSVTGSKYEWRLNIDDLADFSDTRLLSFGSLFGSERVILNSPAMKKFVQKIAANQMPNLPLLERISDRIADRMGGRGSYVGIHLRVANSFFIAQAPRVIRQIFNKLCKEIFKIDEETIKNLIAQSELAAIAKSGKKYKPSLSILHDHDQPDSKSELSTFEVSKYRNMNPTYVPKMLSGQISERVKRSRLNPTRIGGGSSSETGLNLQRTNELKCKGKLYDKKNLLNLNVPIYISTDLRSAESFESAQELTIFYANFPCVFSSNDLQTSIKTDKRRRARGRPNQPDQLPDPRGESTAESSEHSSFQHVSQKETSDYLEEETSGEDTDDQMRKDGDLVDAFHRLKSNLDGTDLHSFLFPMLETMIVSKGSHFIGTPKSTFSNYVENVLHPGYQRFRSYAG</sequence>
<dbReference type="Gene3D" id="3.40.50.11340">
    <property type="match status" value="1"/>
</dbReference>
<name>A0A0L6V3X2_9BASI</name>
<accession>A0A0L6V3X2</accession>
<protein>
    <recommendedName>
        <fullName evidence="5">CigA protein</fullName>
    </recommendedName>
</protein>
<keyword evidence="2" id="KW-0812">Transmembrane</keyword>
<feature type="region of interest" description="Disordered" evidence="1">
    <location>
        <begin position="628"/>
        <end position="691"/>
    </location>
</feature>
<dbReference type="AlphaFoldDB" id="A0A0L6V3X2"/>
<dbReference type="EMBL" id="LAVV01007600">
    <property type="protein sequence ID" value="KNZ55414.1"/>
    <property type="molecule type" value="Genomic_DNA"/>
</dbReference>
<dbReference type="PANTHER" id="PTHR36050">
    <property type="entry name" value="O-FUCOSYLTRANSFERASE 30"/>
    <property type="match status" value="1"/>
</dbReference>
<dbReference type="OrthoDB" id="1882547at2759"/>
<dbReference type="Proteomes" id="UP000037035">
    <property type="component" value="Unassembled WGS sequence"/>
</dbReference>
<dbReference type="VEuPathDB" id="FungiDB:VP01_2689g1"/>
<feature type="transmembrane region" description="Helical" evidence="2">
    <location>
        <begin position="34"/>
        <end position="52"/>
    </location>
</feature>
<dbReference type="STRING" id="27349.A0A0L6V3X2"/>
<feature type="compositionally biased region" description="Basic and acidic residues" evidence="1">
    <location>
        <begin position="649"/>
        <end position="661"/>
    </location>
</feature>
<evidence type="ECO:0000256" key="2">
    <source>
        <dbReference type="SAM" id="Phobius"/>
    </source>
</evidence>
<keyword evidence="2" id="KW-0472">Membrane</keyword>